<dbReference type="AlphaFoldDB" id="A0A381QRG8"/>
<evidence type="ECO:0000256" key="1">
    <source>
        <dbReference type="ARBA" id="ARBA00022676"/>
    </source>
</evidence>
<sequence length="374" mass="42139">VKILLIRLRLIGDVVFTTPAIRALRQRFPDAELVYLVERAAAPVLSENQHLTKLIIAERPRGFRRLIYDLQLAQRLRAERFDAVIDFHGGPRSNWLTWATRAQTRIGYSMPYRRWPYTHLVKRPVQTEPRHSVMNQWDLLSSLDKSFSARPDPQRDPVEMNENIGTALSVFKTLNTAELIRKSITGRARDEQKIDIVVIHVRVGTPFRQWPVEFFIETIVNLAAFDPELRFVVTSDPSDPSTTNQIITEVHARTGRATPLVTSADHFGVAELQSLIRNAALFIGGDSGPLHIAATTTTPIVGIYGPTLPARSSPWRNPALITESVDVGELPCRPCDQRHCEPGDFRCLRTLPAIKVISATKRALTNRLARNLAT</sequence>
<dbReference type="Pfam" id="PF01075">
    <property type="entry name" value="Glyco_transf_9"/>
    <property type="match status" value="1"/>
</dbReference>
<dbReference type="InterPro" id="IPR051199">
    <property type="entry name" value="LPS_LOS_Heptosyltrfase"/>
</dbReference>
<evidence type="ECO:0000256" key="2">
    <source>
        <dbReference type="ARBA" id="ARBA00022679"/>
    </source>
</evidence>
<dbReference type="PANTHER" id="PTHR30160:SF1">
    <property type="entry name" value="LIPOPOLYSACCHARIDE 1,2-N-ACETYLGLUCOSAMINETRANSFERASE-RELATED"/>
    <property type="match status" value="1"/>
</dbReference>
<keyword evidence="2" id="KW-0808">Transferase</keyword>
<keyword evidence="1" id="KW-0328">Glycosyltransferase</keyword>
<evidence type="ECO:0000313" key="3">
    <source>
        <dbReference type="EMBL" id="SUZ81961.1"/>
    </source>
</evidence>
<evidence type="ECO:0008006" key="4">
    <source>
        <dbReference type="Google" id="ProtNLM"/>
    </source>
</evidence>
<proteinExistence type="predicted"/>
<reference evidence="3" key="1">
    <citation type="submission" date="2018-05" db="EMBL/GenBank/DDBJ databases">
        <authorList>
            <person name="Lanie J.A."/>
            <person name="Ng W.-L."/>
            <person name="Kazmierczak K.M."/>
            <person name="Andrzejewski T.M."/>
            <person name="Davidsen T.M."/>
            <person name="Wayne K.J."/>
            <person name="Tettelin H."/>
            <person name="Glass J.I."/>
            <person name="Rusch D."/>
            <person name="Podicherti R."/>
            <person name="Tsui H.-C.T."/>
            <person name="Winkler M.E."/>
        </authorList>
    </citation>
    <scope>NUCLEOTIDE SEQUENCE</scope>
</reference>
<feature type="non-terminal residue" evidence="3">
    <location>
        <position position="1"/>
    </location>
</feature>
<gene>
    <name evidence="3" type="ORF">METZ01_LOCUS34815</name>
</gene>
<organism evidence="3">
    <name type="scientific">marine metagenome</name>
    <dbReference type="NCBI Taxonomy" id="408172"/>
    <lineage>
        <taxon>unclassified sequences</taxon>
        <taxon>metagenomes</taxon>
        <taxon>ecological metagenomes</taxon>
    </lineage>
</organism>
<dbReference type="GO" id="GO:0005829">
    <property type="term" value="C:cytosol"/>
    <property type="evidence" value="ECO:0007669"/>
    <property type="project" value="TreeGrafter"/>
</dbReference>
<dbReference type="CDD" id="cd03789">
    <property type="entry name" value="GT9_LPS_heptosyltransferase"/>
    <property type="match status" value="1"/>
</dbReference>
<accession>A0A381QRG8</accession>
<dbReference type="PANTHER" id="PTHR30160">
    <property type="entry name" value="TETRAACYLDISACCHARIDE 4'-KINASE-RELATED"/>
    <property type="match status" value="1"/>
</dbReference>
<dbReference type="GO" id="GO:0008713">
    <property type="term" value="F:ADP-heptose-lipopolysaccharide heptosyltransferase activity"/>
    <property type="evidence" value="ECO:0007669"/>
    <property type="project" value="TreeGrafter"/>
</dbReference>
<protein>
    <recommendedName>
        <fullName evidence="4">Glycosyltransferase family 9 protein</fullName>
    </recommendedName>
</protein>
<dbReference type="Gene3D" id="3.40.50.2000">
    <property type="entry name" value="Glycogen Phosphorylase B"/>
    <property type="match status" value="2"/>
</dbReference>
<dbReference type="InterPro" id="IPR002201">
    <property type="entry name" value="Glyco_trans_9"/>
</dbReference>
<dbReference type="GO" id="GO:0009244">
    <property type="term" value="P:lipopolysaccharide core region biosynthetic process"/>
    <property type="evidence" value="ECO:0007669"/>
    <property type="project" value="TreeGrafter"/>
</dbReference>
<dbReference type="SUPFAM" id="SSF53756">
    <property type="entry name" value="UDP-Glycosyltransferase/glycogen phosphorylase"/>
    <property type="match status" value="1"/>
</dbReference>
<name>A0A381QRG8_9ZZZZ</name>
<dbReference type="EMBL" id="UINC01001484">
    <property type="protein sequence ID" value="SUZ81961.1"/>
    <property type="molecule type" value="Genomic_DNA"/>
</dbReference>